<keyword evidence="1" id="KW-0479">Metal-binding</keyword>
<protein>
    <recommendedName>
        <fullName evidence="9">Nuclear receptor domain-containing protein</fullName>
    </recommendedName>
</protein>
<dbReference type="GO" id="GO:0000978">
    <property type="term" value="F:RNA polymerase II cis-regulatory region sequence-specific DNA binding"/>
    <property type="evidence" value="ECO:0007669"/>
    <property type="project" value="TreeGrafter"/>
</dbReference>
<reference evidence="10" key="1">
    <citation type="submission" date="2021-02" db="EMBL/GenBank/DDBJ databases">
        <authorList>
            <person name="Nowell W R."/>
        </authorList>
    </citation>
    <scope>NUCLEOTIDE SEQUENCE</scope>
</reference>
<dbReference type="PROSITE" id="PS51030">
    <property type="entry name" value="NUCLEAR_REC_DBD_2"/>
    <property type="match status" value="1"/>
</dbReference>
<evidence type="ECO:0000256" key="2">
    <source>
        <dbReference type="ARBA" id="ARBA00022771"/>
    </source>
</evidence>
<evidence type="ECO:0000256" key="1">
    <source>
        <dbReference type="ARBA" id="ARBA00022723"/>
    </source>
</evidence>
<accession>A0A814AR94</accession>
<comment type="caution">
    <text evidence="10">The sequence shown here is derived from an EMBL/GenBank/DDBJ whole genome shotgun (WGS) entry which is preliminary data.</text>
</comment>
<evidence type="ECO:0000256" key="3">
    <source>
        <dbReference type="ARBA" id="ARBA00022833"/>
    </source>
</evidence>
<dbReference type="GO" id="GO:0045944">
    <property type="term" value="P:positive regulation of transcription by RNA polymerase II"/>
    <property type="evidence" value="ECO:0007669"/>
    <property type="project" value="TreeGrafter"/>
</dbReference>
<dbReference type="Gene3D" id="1.10.565.10">
    <property type="entry name" value="Retinoid X Receptor"/>
    <property type="match status" value="1"/>
</dbReference>
<dbReference type="EMBL" id="CAJNOH010000161">
    <property type="protein sequence ID" value="CAF0917289.1"/>
    <property type="molecule type" value="Genomic_DNA"/>
</dbReference>
<sequence>MEESSSNNLTNKKRQSKRVKTQCKICEAPALYSYFGVISCDPCKVFFKRNAENKKKLLKCDFDGNCGINLNSRHVCSYCRLMKCFTCGMEIEKLRPSFPNKKKTSRKRKVMTNQMETTSTALVRLNEPEQFPTINLLRSDQSTLSIDQWNLISNLSHCYDAYSGLSMGERFAREQNARPPKLRLKGTSLIEFTRMALDGLRLLYEKNQDFVSLSADDRSILLQNTFKYTGCLTTNFILYKVGVTDYPTYYNNVEMISNRSLMLVTKRLGTQLNFDVIIMKLLLVIFSFSTMNHTVYSKTSSINLSNMKQILHIQDTYIELIWRYLLYKYNFEQTVKCFSDLLRCLFTVNEIIVKMEEIQWYTDQTDFLVEQINQTLILND</sequence>
<evidence type="ECO:0000313" key="13">
    <source>
        <dbReference type="Proteomes" id="UP000663870"/>
    </source>
</evidence>
<dbReference type="AlphaFoldDB" id="A0A814AR94"/>
<gene>
    <name evidence="11" type="ORF">JXQ802_LOCUS33120</name>
    <name evidence="10" type="ORF">PYM288_LOCUS10335</name>
</gene>
<keyword evidence="2" id="KW-0863">Zinc-finger</keyword>
<evidence type="ECO:0000256" key="7">
    <source>
        <dbReference type="ARBA" id="ARBA00023170"/>
    </source>
</evidence>
<dbReference type="SMART" id="SM00399">
    <property type="entry name" value="ZnF_C4"/>
    <property type="match status" value="1"/>
</dbReference>
<dbReference type="Gene3D" id="3.30.50.10">
    <property type="entry name" value="Erythroid Transcription Factor GATA-1, subunit A"/>
    <property type="match status" value="1"/>
</dbReference>
<dbReference type="PRINTS" id="PR00047">
    <property type="entry name" value="STROIDFINGER"/>
</dbReference>
<evidence type="ECO:0000256" key="5">
    <source>
        <dbReference type="ARBA" id="ARBA00023125"/>
    </source>
</evidence>
<evidence type="ECO:0000256" key="8">
    <source>
        <dbReference type="ARBA" id="ARBA00023242"/>
    </source>
</evidence>
<evidence type="ECO:0000313" key="12">
    <source>
        <dbReference type="Proteomes" id="UP000663854"/>
    </source>
</evidence>
<name>A0A814AR94_9BILA</name>
<dbReference type="PROSITE" id="PS00031">
    <property type="entry name" value="NUCLEAR_REC_DBD_1"/>
    <property type="match status" value="1"/>
</dbReference>
<dbReference type="SUPFAM" id="SSF48508">
    <property type="entry name" value="Nuclear receptor ligand-binding domain"/>
    <property type="match status" value="1"/>
</dbReference>
<evidence type="ECO:0000313" key="11">
    <source>
        <dbReference type="EMBL" id="CAF1370417.1"/>
    </source>
</evidence>
<dbReference type="EMBL" id="CAJNOL010001495">
    <property type="protein sequence ID" value="CAF1370417.1"/>
    <property type="molecule type" value="Genomic_DNA"/>
</dbReference>
<feature type="domain" description="Nuclear receptor" evidence="9">
    <location>
        <begin position="20"/>
        <end position="96"/>
    </location>
</feature>
<dbReference type="GO" id="GO:0004879">
    <property type="term" value="F:nuclear receptor activity"/>
    <property type="evidence" value="ECO:0007669"/>
    <property type="project" value="TreeGrafter"/>
</dbReference>
<keyword evidence="4" id="KW-0805">Transcription regulation</keyword>
<dbReference type="InterPro" id="IPR050234">
    <property type="entry name" value="Nuclear_hormone_rcpt_NR1"/>
</dbReference>
<keyword evidence="13" id="KW-1185">Reference proteome</keyword>
<dbReference type="GO" id="GO:0000122">
    <property type="term" value="P:negative regulation of transcription by RNA polymerase II"/>
    <property type="evidence" value="ECO:0007669"/>
    <property type="project" value="TreeGrafter"/>
</dbReference>
<dbReference type="GO" id="GO:0030154">
    <property type="term" value="P:cell differentiation"/>
    <property type="evidence" value="ECO:0007669"/>
    <property type="project" value="TreeGrafter"/>
</dbReference>
<organism evidence="10 12">
    <name type="scientific">Rotaria sordida</name>
    <dbReference type="NCBI Taxonomy" id="392033"/>
    <lineage>
        <taxon>Eukaryota</taxon>
        <taxon>Metazoa</taxon>
        <taxon>Spiralia</taxon>
        <taxon>Gnathifera</taxon>
        <taxon>Rotifera</taxon>
        <taxon>Eurotatoria</taxon>
        <taxon>Bdelloidea</taxon>
        <taxon>Philodinida</taxon>
        <taxon>Philodinidae</taxon>
        <taxon>Rotaria</taxon>
    </lineage>
</organism>
<dbReference type="PANTHER" id="PTHR24082">
    <property type="entry name" value="NUCLEAR HORMONE RECEPTOR"/>
    <property type="match status" value="1"/>
</dbReference>
<keyword evidence="7" id="KW-0675">Receptor</keyword>
<keyword evidence="5" id="KW-0238">DNA-binding</keyword>
<dbReference type="SUPFAM" id="SSF57716">
    <property type="entry name" value="Glucocorticoid receptor-like (DNA-binding domain)"/>
    <property type="match status" value="1"/>
</dbReference>
<evidence type="ECO:0000259" key="9">
    <source>
        <dbReference type="PROSITE" id="PS51030"/>
    </source>
</evidence>
<dbReference type="InterPro" id="IPR035500">
    <property type="entry name" value="NHR-like_dom_sf"/>
</dbReference>
<dbReference type="PANTHER" id="PTHR24082:SF507">
    <property type="entry name" value="BILE ACID RECEPTOR-RELATED"/>
    <property type="match status" value="1"/>
</dbReference>
<evidence type="ECO:0000313" key="10">
    <source>
        <dbReference type="EMBL" id="CAF0917289.1"/>
    </source>
</evidence>
<keyword evidence="8" id="KW-0539">Nucleus</keyword>
<dbReference type="Proteomes" id="UP000663870">
    <property type="component" value="Unassembled WGS sequence"/>
</dbReference>
<keyword evidence="3" id="KW-0862">Zinc</keyword>
<evidence type="ECO:0000256" key="6">
    <source>
        <dbReference type="ARBA" id="ARBA00023163"/>
    </source>
</evidence>
<proteinExistence type="predicted"/>
<dbReference type="GO" id="GO:0008270">
    <property type="term" value="F:zinc ion binding"/>
    <property type="evidence" value="ECO:0007669"/>
    <property type="project" value="UniProtKB-KW"/>
</dbReference>
<evidence type="ECO:0000256" key="4">
    <source>
        <dbReference type="ARBA" id="ARBA00023015"/>
    </source>
</evidence>
<dbReference type="InterPro" id="IPR001628">
    <property type="entry name" value="Znf_hrmn_rcpt"/>
</dbReference>
<keyword evidence="6" id="KW-0804">Transcription</keyword>
<dbReference type="InterPro" id="IPR013088">
    <property type="entry name" value="Znf_NHR/GATA"/>
</dbReference>
<dbReference type="Proteomes" id="UP000663854">
    <property type="component" value="Unassembled WGS sequence"/>
</dbReference>
<dbReference type="Pfam" id="PF00105">
    <property type="entry name" value="zf-C4"/>
    <property type="match status" value="1"/>
</dbReference>